<dbReference type="AlphaFoldDB" id="A0AAD4MS81"/>
<gene>
    <name evidence="9" type="ORF">DdX_14353</name>
</gene>
<dbReference type="PRINTS" id="PR01748">
    <property type="entry name" value="AP2TNSCPFCT"/>
</dbReference>
<dbReference type="PANTHER" id="PTHR10812">
    <property type="entry name" value="TRANSCRIPTION FACTOR AP-2"/>
    <property type="match status" value="1"/>
</dbReference>
<dbReference type="GO" id="GO:0042127">
    <property type="term" value="P:regulation of cell population proliferation"/>
    <property type="evidence" value="ECO:0007669"/>
    <property type="project" value="TreeGrafter"/>
</dbReference>
<name>A0AAD4MS81_9BILA</name>
<comment type="similarity">
    <text evidence="2">Belongs to the AP-2 family.</text>
</comment>
<keyword evidence="3" id="KW-0805">Transcription regulation</keyword>
<feature type="compositionally biased region" description="Polar residues" evidence="7">
    <location>
        <begin position="19"/>
        <end position="37"/>
    </location>
</feature>
<dbReference type="Pfam" id="PF03299">
    <property type="entry name" value="TF_AP-2"/>
    <property type="match status" value="1"/>
</dbReference>
<dbReference type="PANTHER" id="PTHR10812:SF17">
    <property type="entry name" value="TRANSCRIPTION FACTOR AP-2, ISOFORM D"/>
    <property type="match status" value="1"/>
</dbReference>
<evidence type="ECO:0000256" key="4">
    <source>
        <dbReference type="ARBA" id="ARBA00023125"/>
    </source>
</evidence>
<dbReference type="InterPro" id="IPR013854">
    <property type="entry name" value="TF_AP2_C"/>
</dbReference>
<dbReference type="GO" id="GO:0000977">
    <property type="term" value="F:RNA polymerase II transcription regulatory region sequence-specific DNA binding"/>
    <property type="evidence" value="ECO:0007669"/>
    <property type="project" value="TreeGrafter"/>
</dbReference>
<reference evidence="9" key="1">
    <citation type="submission" date="2022-01" db="EMBL/GenBank/DDBJ databases">
        <title>Genome Sequence Resource for Two Populations of Ditylenchus destructor, the Migratory Endoparasitic Phytonematode.</title>
        <authorList>
            <person name="Zhang H."/>
            <person name="Lin R."/>
            <person name="Xie B."/>
        </authorList>
    </citation>
    <scope>NUCLEOTIDE SEQUENCE</scope>
    <source>
        <strain evidence="9">BazhouSP</strain>
    </source>
</reference>
<comment type="caution">
    <text evidence="9">The sequence shown here is derived from an EMBL/GenBank/DDBJ whole genome shotgun (WGS) entry which is preliminary data.</text>
</comment>
<keyword evidence="4" id="KW-0238">DNA-binding</keyword>
<accession>A0AAD4MS81</accession>
<feature type="region of interest" description="Disordered" evidence="7">
    <location>
        <begin position="13"/>
        <end position="37"/>
    </location>
</feature>
<dbReference type="GO" id="GO:0005634">
    <property type="term" value="C:nucleus"/>
    <property type="evidence" value="ECO:0007669"/>
    <property type="project" value="UniProtKB-SubCell"/>
</dbReference>
<dbReference type="EMBL" id="JAKKPZ010000070">
    <property type="protein sequence ID" value="KAI1704235.1"/>
    <property type="molecule type" value="Genomic_DNA"/>
</dbReference>
<evidence type="ECO:0000256" key="7">
    <source>
        <dbReference type="SAM" id="MobiDB-lite"/>
    </source>
</evidence>
<dbReference type="InterPro" id="IPR004979">
    <property type="entry name" value="TF_AP2"/>
</dbReference>
<dbReference type="Proteomes" id="UP001201812">
    <property type="component" value="Unassembled WGS sequence"/>
</dbReference>
<sequence>MCEDCFPKSNIQLRGIPSNGHNGQQSHNGLSVAQQQDQHNCQLAAQQLQQQQATASGIQPSHQQSQQFSPHSAYAFATYNATADQYLQHASQGYVMCAPPSVSHQNQQLIRLHPHQYGAQPPRIDYLNGVLPGRHCTTEEESRFLQHISQQPVPQDLHHVNCVAPHSQQSHILSVCQQAPQNGQRLQSPQSGIMGSHPQFHVISGDGRSGSGASGLRLMNRPMIKHESEGEPSSDDSMISDIHGGVIRKASRIRRLGIQTGGCLRADLKPPSPHMSPIRTSAAELSALIHQQGNLVPGPMLVNPLDVFCSVPGRLSLLSSAAKYKVTVGEIQRRINPPECLNASVLGGILRRAKSKDGGKSLRDQLKSVGLALPAGRRKAANVNALTALVELEALHLAKDFSTLCETEFPAKQISEYLTKTKCNGMSQAEIQRRRNMILATRTILSELKDLLNQDRSPLCASTPRPVLDHSIQKHLTHFSLVTHGFGTPAVQAGLTAVTNWLSESLRLLEEPSKSAM</sequence>
<proteinExistence type="inferred from homology"/>
<evidence type="ECO:0000313" key="10">
    <source>
        <dbReference type="Proteomes" id="UP001201812"/>
    </source>
</evidence>
<evidence type="ECO:0000256" key="5">
    <source>
        <dbReference type="ARBA" id="ARBA00023163"/>
    </source>
</evidence>
<feature type="domain" description="Transcription factor AP-2 C-terminal" evidence="8">
    <location>
        <begin position="308"/>
        <end position="504"/>
    </location>
</feature>
<evidence type="ECO:0000259" key="8">
    <source>
        <dbReference type="Pfam" id="PF03299"/>
    </source>
</evidence>
<evidence type="ECO:0000256" key="2">
    <source>
        <dbReference type="ARBA" id="ARBA00007770"/>
    </source>
</evidence>
<keyword evidence="10" id="KW-1185">Reference proteome</keyword>
<organism evidence="9 10">
    <name type="scientific">Ditylenchus destructor</name>
    <dbReference type="NCBI Taxonomy" id="166010"/>
    <lineage>
        <taxon>Eukaryota</taxon>
        <taxon>Metazoa</taxon>
        <taxon>Ecdysozoa</taxon>
        <taxon>Nematoda</taxon>
        <taxon>Chromadorea</taxon>
        <taxon>Rhabditida</taxon>
        <taxon>Tylenchina</taxon>
        <taxon>Tylenchomorpha</taxon>
        <taxon>Sphaerularioidea</taxon>
        <taxon>Anguinidae</taxon>
        <taxon>Anguininae</taxon>
        <taxon>Ditylenchus</taxon>
    </lineage>
</organism>
<dbReference type="GO" id="GO:0000981">
    <property type="term" value="F:DNA-binding transcription factor activity, RNA polymerase II-specific"/>
    <property type="evidence" value="ECO:0007669"/>
    <property type="project" value="TreeGrafter"/>
</dbReference>
<keyword evidence="6" id="KW-0539">Nucleus</keyword>
<comment type="subcellular location">
    <subcellularLocation>
        <location evidence="1">Nucleus</location>
    </subcellularLocation>
</comment>
<protein>
    <submittedName>
        <fullName evidence="9">Transcription factor AP-2 domain-containing protein</fullName>
    </submittedName>
</protein>
<evidence type="ECO:0000256" key="3">
    <source>
        <dbReference type="ARBA" id="ARBA00023015"/>
    </source>
</evidence>
<evidence type="ECO:0000313" key="9">
    <source>
        <dbReference type="EMBL" id="KAI1704235.1"/>
    </source>
</evidence>
<evidence type="ECO:0000256" key="6">
    <source>
        <dbReference type="ARBA" id="ARBA00023242"/>
    </source>
</evidence>
<keyword evidence="5" id="KW-0804">Transcription</keyword>
<evidence type="ECO:0000256" key="1">
    <source>
        <dbReference type="ARBA" id="ARBA00004123"/>
    </source>
</evidence>